<comment type="similarity">
    <text evidence="1">Belongs to the short-chain dehydrogenases/reductases (SDR) family.</text>
</comment>
<proteinExistence type="inferred from homology"/>
<dbReference type="AlphaFoldDB" id="A0A0G9KZ88"/>
<dbReference type="Gene3D" id="3.40.50.720">
    <property type="entry name" value="NAD(P)-binding Rossmann-like Domain"/>
    <property type="match status" value="1"/>
</dbReference>
<dbReference type="PANTHER" id="PTHR42879:SF2">
    <property type="entry name" value="3-OXOACYL-[ACYL-CARRIER-PROTEIN] REDUCTASE FABG"/>
    <property type="match status" value="1"/>
</dbReference>
<dbReference type="GO" id="GO:0032787">
    <property type="term" value="P:monocarboxylic acid metabolic process"/>
    <property type="evidence" value="ECO:0007669"/>
    <property type="project" value="UniProtKB-ARBA"/>
</dbReference>
<dbReference type="InterPro" id="IPR002347">
    <property type="entry name" value="SDR_fam"/>
</dbReference>
<dbReference type="SUPFAM" id="SSF51735">
    <property type="entry name" value="NAD(P)-binding Rossmann-fold domains"/>
    <property type="match status" value="1"/>
</dbReference>
<dbReference type="PRINTS" id="PR00081">
    <property type="entry name" value="GDHRDH"/>
</dbReference>
<accession>A0A0G9KZ88</accession>
<dbReference type="PROSITE" id="PS00061">
    <property type="entry name" value="ADH_SHORT"/>
    <property type="match status" value="1"/>
</dbReference>
<dbReference type="CDD" id="cd05233">
    <property type="entry name" value="SDR_c"/>
    <property type="match status" value="1"/>
</dbReference>
<dbReference type="PANTHER" id="PTHR42879">
    <property type="entry name" value="3-OXOACYL-(ACYL-CARRIER-PROTEIN) REDUCTASE"/>
    <property type="match status" value="1"/>
</dbReference>
<dbReference type="PATRIC" id="fig|1447263.3.peg.1315"/>
<reference evidence="2 3" key="1">
    <citation type="submission" date="2014-01" db="EMBL/GenBank/DDBJ databases">
        <title>Development of a Comparative Genomic Fingerprinting Assay for High Resolution Genotyping of Arcobacter butzleri.</title>
        <authorList>
            <person name="Webb A.L."/>
            <person name="Inglis G.D."/>
            <person name="Kruczkiewicz P."/>
            <person name="Selinger L.B."/>
            <person name="Taboada E.N."/>
        </authorList>
    </citation>
    <scope>NUCLEOTIDE SEQUENCE [LARGE SCALE GENOMIC DNA]</scope>
    <source>
        <strain evidence="2 3">L355</strain>
    </source>
</reference>
<protein>
    <recommendedName>
        <fullName evidence="4">Short-chain dehydrogenase</fullName>
    </recommendedName>
</protein>
<evidence type="ECO:0000313" key="3">
    <source>
        <dbReference type="Proteomes" id="UP000035154"/>
    </source>
</evidence>
<evidence type="ECO:0000256" key="1">
    <source>
        <dbReference type="ARBA" id="ARBA00006484"/>
    </source>
</evidence>
<dbReference type="Proteomes" id="UP000035154">
    <property type="component" value="Unassembled WGS sequence"/>
</dbReference>
<dbReference type="Pfam" id="PF13561">
    <property type="entry name" value="adh_short_C2"/>
    <property type="match status" value="1"/>
</dbReference>
<dbReference type="InterPro" id="IPR050259">
    <property type="entry name" value="SDR"/>
</dbReference>
<gene>
    <name evidence="2" type="ORF">AF80_06725</name>
</gene>
<evidence type="ECO:0008006" key="4">
    <source>
        <dbReference type="Google" id="ProtNLM"/>
    </source>
</evidence>
<evidence type="ECO:0000313" key="2">
    <source>
        <dbReference type="EMBL" id="KLE09498.1"/>
    </source>
</evidence>
<sequence length="249" mass="27928">MITFQGKKILVTGASSGIGREISIQLAKLGAKVVLLGRNEEKLKKSLSMLEGIGHKYFVYDLKQIEGIKDIVESFIEYDNIKLDGFIHSAGVPSVYPLKIITHDKFNESMDINTYSYLEIIKHFSKKNISNDYSSIVFISSILTKLPKKAQTLYVASKAASDSMSKVLSQELFKRNIRINSVLVGGVLTEMVENTEIFRMLGNESVAEDYNTVYKTLSTQEVSNMVLFLMSESAKYIIGESYHIDGGYF</sequence>
<organism evidence="2 3">
    <name type="scientific">Aliarcobacter butzleri L355</name>
    <dbReference type="NCBI Taxonomy" id="1447263"/>
    <lineage>
        <taxon>Bacteria</taxon>
        <taxon>Pseudomonadati</taxon>
        <taxon>Campylobacterota</taxon>
        <taxon>Epsilonproteobacteria</taxon>
        <taxon>Campylobacterales</taxon>
        <taxon>Arcobacteraceae</taxon>
        <taxon>Aliarcobacter</taxon>
    </lineage>
</organism>
<dbReference type="EMBL" id="JAIW01000045">
    <property type="protein sequence ID" value="KLE09498.1"/>
    <property type="molecule type" value="Genomic_DNA"/>
</dbReference>
<dbReference type="InterPro" id="IPR036291">
    <property type="entry name" value="NAD(P)-bd_dom_sf"/>
</dbReference>
<dbReference type="RefSeq" id="WP_046998360.1">
    <property type="nucleotide sequence ID" value="NZ_JAIW01000045.1"/>
</dbReference>
<name>A0A0G9KZ88_9BACT</name>
<dbReference type="InterPro" id="IPR020904">
    <property type="entry name" value="Sc_DH/Rdtase_CS"/>
</dbReference>
<comment type="caution">
    <text evidence="2">The sequence shown here is derived from an EMBL/GenBank/DDBJ whole genome shotgun (WGS) entry which is preliminary data.</text>
</comment>